<organism evidence="1 2">
    <name type="scientific">Chlamydomonas schloesseri</name>
    <dbReference type="NCBI Taxonomy" id="2026947"/>
    <lineage>
        <taxon>Eukaryota</taxon>
        <taxon>Viridiplantae</taxon>
        <taxon>Chlorophyta</taxon>
        <taxon>core chlorophytes</taxon>
        <taxon>Chlorophyceae</taxon>
        <taxon>CS clade</taxon>
        <taxon>Chlamydomonadales</taxon>
        <taxon>Chlamydomonadaceae</taxon>
        <taxon>Chlamydomonas</taxon>
    </lineage>
</organism>
<reference evidence="1" key="1">
    <citation type="journal article" date="2020" name="bioRxiv">
        <title>Comparative genomics of Chlamydomonas.</title>
        <authorList>
            <person name="Craig R.J."/>
            <person name="Hasan A.R."/>
            <person name="Ness R.W."/>
            <person name="Keightley P.D."/>
        </authorList>
    </citation>
    <scope>NUCLEOTIDE SEQUENCE</scope>
    <source>
        <strain evidence="1">CCAP 11/173</strain>
    </source>
</reference>
<keyword evidence="2" id="KW-1185">Reference proteome</keyword>
<dbReference type="Proteomes" id="UP000613740">
    <property type="component" value="Unassembled WGS sequence"/>
</dbReference>
<dbReference type="EMBL" id="JAEHOD010000008">
    <property type="protein sequence ID" value="KAG2451239.1"/>
    <property type="molecule type" value="Genomic_DNA"/>
</dbReference>
<comment type="caution">
    <text evidence="1">The sequence shown here is derived from an EMBL/GenBank/DDBJ whole genome shotgun (WGS) entry which is preliminary data.</text>
</comment>
<proteinExistence type="predicted"/>
<gene>
    <name evidence="1" type="ORF">HYH02_003846</name>
</gene>
<name>A0A836B9I7_9CHLO</name>
<accession>A0A836B9I7</accession>
<sequence>MLARLVNHLMSDLRTSSVKINKTRTFSVGVVGLEGAPCVAAVRYELRLTTDLRECLWCKGAETEVKLRRWSLPFSSEAAVDQCYRDLNQLMEAGRVQAPAQQAM</sequence>
<evidence type="ECO:0000313" key="2">
    <source>
        <dbReference type="Proteomes" id="UP000613740"/>
    </source>
</evidence>
<dbReference type="AlphaFoldDB" id="A0A836B9I7"/>
<protein>
    <submittedName>
        <fullName evidence="1">Uncharacterized protein</fullName>
    </submittedName>
</protein>
<evidence type="ECO:0000313" key="1">
    <source>
        <dbReference type="EMBL" id="KAG2451239.1"/>
    </source>
</evidence>